<proteinExistence type="predicted"/>
<keyword evidence="3" id="KW-1185">Reference proteome</keyword>
<reference evidence="2" key="1">
    <citation type="submission" date="2022-11" db="EMBL/GenBank/DDBJ databases">
        <title>Chromosome-level genome of Pogonophryne albipinna.</title>
        <authorList>
            <person name="Jo E."/>
        </authorList>
    </citation>
    <scope>NUCLEOTIDE SEQUENCE</scope>
    <source>
        <strain evidence="2">SGF0006</strain>
        <tissue evidence="2">Muscle</tissue>
    </source>
</reference>
<comment type="caution">
    <text evidence="2">The sequence shown here is derived from an EMBL/GenBank/DDBJ whole genome shotgun (WGS) entry which is preliminary data.</text>
</comment>
<feature type="region of interest" description="Disordered" evidence="1">
    <location>
        <begin position="1"/>
        <end position="32"/>
    </location>
</feature>
<dbReference type="EMBL" id="JAPTMU010000006">
    <property type="protein sequence ID" value="KAJ4941762.1"/>
    <property type="molecule type" value="Genomic_DNA"/>
</dbReference>
<gene>
    <name evidence="2" type="ORF">JOQ06_011636</name>
</gene>
<evidence type="ECO:0000313" key="3">
    <source>
        <dbReference type="Proteomes" id="UP001219934"/>
    </source>
</evidence>
<evidence type="ECO:0000313" key="2">
    <source>
        <dbReference type="EMBL" id="KAJ4941762.1"/>
    </source>
</evidence>
<protein>
    <submittedName>
        <fullName evidence="2">Uncharacterized protein</fullName>
    </submittedName>
</protein>
<name>A0AAD6BFA4_9TELE</name>
<evidence type="ECO:0000256" key="1">
    <source>
        <dbReference type="SAM" id="MobiDB-lite"/>
    </source>
</evidence>
<dbReference type="AlphaFoldDB" id="A0AAD6BFA4"/>
<organism evidence="2 3">
    <name type="scientific">Pogonophryne albipinna</name>
    <dbReference type="NCBI Taxonomy" id="1090488"/>
    <lineage>
        <taxon>Eukaryota</taxon>
        <taxon>Metazoa</taxon>
        <taxon>Chordata</taxon>
        <taxon>Craniata</taxon>
        <taxon>Vertebrata</taxon>
        <taxon>Euteleostomi</taxon>
        <taxon>Actinopterygii</taxon>
        <taxon>Neopterygii</taxon>
        <taxon>Teleostei</taxon>
        <taxon>Neoteleostei</taxon>
        <taxon>Acanthomorphata</taxon>
        <taxon>Eupercaria</taxon>
        <taxon>Perciformes</taxon>
        <taxon>Notothenioidei</taxon>
        <taxon>Pogonophryne</taxon>
    </lineage>
</organism>
<accession>A0AAD6BFA4</accession>
<sequence length="181" mass="19931">MHRSKDSGHNSSLKHALPHSPPPLHPQSSPHPGWSKSHLKLWNCIPFSSPIDSGAVSKTNGGFRKSILMKEKERGKESFCPKLQQCQHSCPCGTVFRPSPHSPGPEPCVGCVPQEAFVYVAIFVGTERVVGAESSSKQHASRVAWLRCQLNLWLKGCNKSQSPFHSGFYSARGERYNQGPC</sequence>
<dbReference type="Proteomes" id="UP001219934">
    <property type="component" value="Unassembled WGS sequence"/>
</dbReference>